<organism evidence="1 2">
    <name type="scientific">Cymbomonas tetramitiformis</name>
    <dbReference type="NCBI Taxonomy" id="36881"/>
    <lineage>
        <taxon>Eukaryota</taxon>
        <taxon>Viridiplantae</taxon>
        <taxon>Chlorophyta</taxon>
        <taxon>Pyramimonadophyceae</taxon>
        <taxon>Pyramimonadales</taxon>
        <taxon>Pyramimonadaceae</taxon>
        <taxon>Cymbomonas</taxon>
    </lineage>
</organism>
<protein>
    <submittedName>
        <fullName evidence="1">Uncharacterized protein</fullName>
    </submittedName>
</protein>
<gene>
    <name evidence="1" type="ORF">CYMTET_5977</name>
</gene>
<accession>A0AAE0LIW2</accession>
<dbReference type="EMBL" id="LGRX02001256">
    <property type="protein sequence ID" value="KAK3286475.1"/>
    <property type="molecule type" value="Genomic_DNA"/>
</dbReference>
<keyword evidence="2" id="KW-1185">Reference proteome</keyword>
<dbReference type="AlphaFoldDB" id="A0AAE0LIW2"/>
<dbReference type="Proteomes" id="UP001190700">
    <property type="component" value="Unassembled WGS sequence"/>
</dbReference>
<evidence type="ECO:0000313" key="2">
    <source>
        <dbReference type="Proteomes" id="UP001190700"/>
    </source>
</evidence>
<name>A0AAE0LIW2_9CHLO</name>
<sequence length="84" mass="8502">MAVQRRAGLAARVRAGIGDETDGWLGGGSASGHVRSAVGGVDGDALRGVAAFKCDCVALSGEDFDGWEWMMGIGGWWGCSSGLG</sequence>
<comment type="caution">
    <text evidence="1">The sequence shown here is derived from an EMBL/GenBank/DDBJ whole genome shotgun (WGS) entry which is preliminary data.</text>
</comment>
<proteinExistence type="predicted"/>
<reference evidence="1 2" key="1">
    <citation type="journal article" date="2015" name="Genome Biol. Evol.">
        <title>Comparative Genomics of a Bacterivorous Green Alga Reveals Evolutionary Causalities and Consequences of Phago-Mixotrophic Mode of Nutrition.</title>
        <authorList>
            <person name="Burns J.A."/>
            <person name="Paasch A."/>
            <person name="Narechania A."/>
            <person name="Kim E."/>
        </authorList>
    </citation>
    <scope>NUCLEOTIDE SEQUENCE [LARGE SCALE GENOMIC DNA]</scope>
    <source>
        <strain evidence="1 2">PLY_AMNH</strain>
    </source>
</reference>
<evidence type="ECO:0000313" key="1">
    <source>
        <dbReference type="EMBL" id="KAK3286475.1"/>
    </source>
</evidence>